<keyword evidence="2" id="KW-1185">Reference proteome</keyword>
<dbReference type="SUPFAM" id="SSF52047">
    <property type="entry name" value="RNI-like"/>
    <property type="match status" value="1"/>
</dbReference>
<proteinExistence type="predicted"/>
<evidence type="ECO:0008006" key="3">
    <source>
        <dbReference type="Google" id="ProtNLM"/>
    </source>
</evidence>
<evidence type="ECO:0000313" key="1">
    <source>
        <dbReference type="EMBL" id="KAJ7024916.1"/>
    </source>
</evidence>
<dbReference type="AlphaFoldDB" id="A0AAD6SBR0"/>
<organism evidence="1 2">
    <name type="scientific">Mycena alexandri</name>
    <dbReference type="NCBI Taxonomy" id="1745969"/>
    <lineage>
        <taxon>Eukaryota</taxon>
        <taxon>Fungi</taxon>
        <taxon>Dikarya</taxon>
        <taxon>Basidiomycota</taxon>
        <taxon>Agaricomycotina</taxon>
        <taxon>Agaricomycetes</taxon>
        <taxon>Agaricomycetidae</taxon>
        <taxon>Agaricales</taxon>
        <taxon>Marasmiineae</taxon>
        <taxon>Mycenaceae</taxon>
        <taxon>Mycena</taxon>
    </lineage>
</organism>
<name>A0AAD6SBR0_9AGAR</name>
<comment type="caution">
    <text evidence="1">The sequence shown here is derived from an EMBL/GenBank/DDBJ whole genome shotgun (WGS) entry which is preliminary data.</text>
</comment>
<dbReference type="EMBL" id="JARJCM010000162">
    <property type="protein sequence ID" value="KAJ7024916.1"/>
    <property type="molecule type" value="Genomic_DNA"/>
</dbReference>
<gene>
    <name evidence="1" type="ORF">C8F04DRAFT_1130205</name>
</gene>
<protein>
    <recommendedName>
        <fullName evidence="3">F-box domain-containing protein</fullName>
    </recommendedName>
</protein>
<accession>A0AAD6SBR0</accession>
<sequence>MVFSFIRALACFPSRSADYGLLEAEEQVSWPIASFPQLPGPIVRLPPELVQLIVRCGDSTMLATCSLVCAQWMAHARPLMFSRISISMANANRFARLFASPGRATFGSYVREVELDELIIGDFFISDVLPKFIVNFTHLDTLTLCAVPNWLPRAFQVVTHLELNFSLTKRLSEDPHRLTGFISLFPRLESLKLAQEYGAFLRFNTPSDICRPPTSLRRVELDNPLLLPWITSGTPQPRIAALRLDISSADSLKALESLRCLSPSLRSLDLILSDLEVGASFLTKHHLDPNTQLHSLRIQADHSQAAQILLTILSYIDTSSLSEISLDFAIPYLDSPVLTLLPWGALDAALAALPALRRLMVVKVLVSPHGWRSRINQRTVLLDAVNCMPLCRDFGFGVGVAPPESNSRPPSRAAGSRRYLTDLHAL</sequence>
<reference evidence="1" key="1">
    <citation type="submission" date="2023-03" db="EMBL/GenBank/DDBJ databases">
        <title>Massive genome expansion in bonnet fungi (Mycena s.s.) driven by repeated elements and novel gene families across ecological guilds.</title>
        <authorList>
            <consortium name="Lawrence Berkeley National Laboratory"/>
            <person name="Harder C.B."/>
            <person name="Miyauchi S."/>
            <person name="Viragh M."/>
            <person name="Kuo A."/>
            <person name="Thoen E."/>
            <person name="Andreopoulos B."/>
            <person name="Lu D."/>
            <person name="Skrede I."/>
            <person name="Drula E."/>
            <person name="Henrissat B."/>
            <person name="Morin E."/>
            <person name="Kohler A."/>
            <person name="Barry K."/>
            <person name="LaButti K."/>
            <person name="Morin E."/>
            <person name="Salamov A."/>
            <person name="Lipzen A."/>
            <person name="Mereny Z."/>
            <person name="Hegedus B."/>
            <person name="Baldrian P."/>
            <person name="Stursova M."/>
            <person name="Weitz H."/>
            <person name="Taylor A."/>
            <person name="Grigoriev I.V."/>
            <person name="Nagy L.G."/>
            <person name="Martin F."/>
            <person name="Kauserud H."/>
        </authorList>
    </citation>
    <scope>NUCLEOTIDE SEQUENCE</scope>
    <source>
        <strain evidence="1">CBHHK200</strain>
    </source>
</reference>
<dbReference type="Proteomes" id="UP001218188">
    <property type="component" value="Unassembled WGS sequence"/>
</dbReference>
<evidence type="ECO:0000313" key="2">
    <source>
        <dbReference type="Proteomes" id="UP001218188"/>
    </source>
</evidence>